<protein>
    <submittedName>
        <fullName evidence="2">Uncharacterized protein</fullName>
    </submittedName>
</protein>
<proteinExistence type="predicted"/>
<accession>A0A0J9SND7</accession>
<organism evidence="2 3">
    <name type="scientific">Plasmodium vivax (strain Brazil I)</name>
    <dbReference type="NCBI Taxonomy" id="1033975"/>
    <lineage>
        <taxon>Eukaryota</taxon>
        <taxon>Sar</taxon>
        <taxon>Alveolata</taxon>
        <taxon>Apicomplexa</taxon>
        <taxon>Aconoidasida</taxon>
        <taxon>Haemosporida</taxon>
        <taxon>Plasmodiidae</taxon>
        <taxon>Plasmodium</taxon>
        <taxon>Plasmodium (Plasmodium)</taxon>
    </lineage>
</organism>
<dbReference type="Proteomes" id="UP000053327">
    <property type="component" value="Unassembled WGS sequence"/>
</dbReference>
<dbReference type="OrthoDB" id="370995at2759"/>
<reference evidence="2 3" key="1">
    <citation type="submission" date="2011-08" db="EMBL/GenBank/DDBJ databases">
        <title>The Genome Sequence of Plasmodium vivax Brazil I.</title>
        <authorList>
            <consortium name="The Broad Institute Genome Sequencing Platform"/>
            <consortium name="The Broad Institute Genome Sequencing Center for Infectious Disease"/>
            <person name="Neafsey D."/>
            <person name="Carlton J."/>
            <person name="Barnwell J."/>
            <person name="Collins W."/>
            <person name="Escalante A."/>
            <person name="Mullikin J."/>
            <person name="Saul A."/>
            <person name="Guigo R."/>
            <person name="Camara F."/>
            <person name="Young S.K."/>
            <person name="Zeng Q."/>
            <person name="Gargeya S."/>
            <person name="Fitzgerald M."/>
            <person name="Haas B."/>
            <person name="Abouelleil A."/>
            <person name="Alvarado L."/>
            <person name="Arachchi H.M."/>
            <person name="Berlin A."/>
            <person name="Brown A."/>
            <person name="Chapman S.B."/>
            <person name="Chen Z."/>
            <person name="Dunbar C."/>
            <person name="Freedman E."/>
            <person name="Gearin G."/>
            <person name="Gellesch M."/>
            <person name="Goldberg J."/>
            <person name="Griggs A."/>
            <person name="Gujja S."/>
            <person name="Heiman D."/>
            <person name="Howarth C."/>
            <person name="Larson L."/>
            <person name="Lui A."/>
            <person name="MacDonald P.J.P."/>
            <person name="Montmayeur A."/>
            <person name="Murphy C."/>
            <person name="Neiman D."/>
            <person name="Pearson M."/>
            <person name="Priest M."/>
            <person name="Roberts A."/>
            <person name="Saif S."/>
            <person name="Shea T."/>
            <person name="Shenoy N."/>
            <person name="Sisk P."/>
            <person name="Stolte C."/>
            <person name="Sykes S."/>
            <person name="Wortman J."/>
            <person name="Nusbaum C."/>
            <person name="Birren B."/>
        </authorList>
    </citation>
    <scope>NUCLEOTIDE SEQUENCE [LARGE SCALE GENOMIC DNA]</scope>
    <source>
        <strain evidence="2 3">Brazil I</strain>
    </source>
</reference>
<evidence type="ECO:0000313" key="3">
    <source>
        <dbReference type="Proteomes" id="UP000053327"/>
    </source>
</evidence>
<gene>
    <name evidence="2" type="ORF">PVBG_00430</name>
</gene>
<feature type="signal peptide" evidence="1">
    <location>
        <begin position="1"/>
        <end position="22"/>
    </location>
</feature>
<sequence length="191" mass="22491">MPPPSTMARLFLVLIFAMCVRSMDPTKKGNENFPQRNVAIEEANFDSAFPAFNVHYNVEPKDWRHIELVEKEKQDFLLGIKKEIRLMQEDKNKINYVLNVQKQQLEELQFLLNRMKHFRRKSLIAEGEEQLKVDLLAMPRYLRTGTLFSVDTLGEENALRDFNELHNYSVDKSRLTTRGSFYHNLAEQWVG</sequence>
<dbReference type="AlphaFoldDB" id="A0A0J9SND7"/>
<name>A0A0J9SND7_PLAV1</name>
<keyword evidence="1" id="KW-0732">Signal</keyword>
<dbReference type="EMBL" id="KQ234858">
    <property type="protein sequence ID" value="KMZ84650.1"/>
    <property type="molecule type" value="Genomic_DNA"/>
</dbReference>
<evidence type="ECO:0000256" key="1">
    <source>
        <dbReference type="SAM" id="SignalP"/>
    </source>
</evidence>
<feature type="chain" id="PRO_5005322523" evidence="1">
    <location>
        <begin position="23"/>
        <end position="191"/>
    </location>
</feature>
<evidence type="ECO:0000313" key="2">
    <source>
        <dbReference type="EMBL" id="KMZ84650.1"/>
    </source>
</evidence>